<dbReference type="PANTHER" id="PTHR42648:SF32">
    <property type="entry name" value="RIBONUCLEASE H-LIKE DOMAIN, GAG-PRE-INTEGRASE DOMAIN PROTEIN-RELATED"/>
    <property type="match status" value="1"/>
</dbReference>
<evidence type="ECO:0000256" key="2">
    <source>
        <dbReference type="SAM" id="MobiDB-lite"/>
    </source>
</evidence>
<dbReference type="InterPro" id="IPR012337">
    <property type="entry name" value="RNaseH-like_sf"/>
</dbReference>
<feature type="region of interest" description="Disordered" evidence="2">
    <location>
        <begin position="995"/>
        <end position="1056"/>
    </location>
</feature>
<dbReference type="GO" id="GO:0015074">
    <property type="term" value="P:DNA integration"/>
    <property type="evidence" value="ECO:0007669"/>
    <property type="project" value="InterPro"/>
</dbReference>
<keyword evidence="1" id="KW-0862">Zinc</keyword>
<dbReference type="InterPro" id="IPR001584">
    <property type="entry name" value="Integrase_cat-core"/>
</dbReference>
<evidence type="ECO:0000256" key="1">
    <source>
        <dbReference type="PROSITE-ProRule" id="PRU00047"/>
    </source>
</evidence>
<feature type="domain" description="Integrase catalytic" evidence="4">
    <location>
        <begin position="1223"/>
        <end position="1405"/>
    </location>
</feature>
<accession>A0A6L2MXB3</accession>
<comment type="caution">
    <text evidence="5">The sequence shown here is derived from an EMBL/GenBank/DDBJ whole genome shotgun (WGS) entry which is preliminary data.</text>
</comment>
<dbReference type="PANTHER" id="PTHR42648">
    <property type="entry name" value="TRANSPOSASE, PUTATIVE-RELATED"/>
    <property type="match status" value="1"/>
</dbReference>
<dbReference type="EMBL" id="BKCJ010007470">
    <property type="protein sequence ID" value="GEU77422.1"/>
    <property type="molecule type" value="Genomic_DNA"/>
</dbReference>
<sequence length="1733" mass="190804">MFTLSASDFWRPCAEATRLRSVPSLAYFPSGLCIYQGPQVAGLEDSALKDPPCKGSPECIERVTLLAIGRLSDRVGSPRRVMAWVCLPGAQWLGLLLSALWPGDEHFDEYHGFSPIDQRDHWLVNGRVNCSPMDTVCFVPRFEWLSDEFGIIFHDDVTTASYMVTTALQQLRLLSFSTALHGWYYMVFVTTVGEEYDKVFNHLDMLNVPFKEKVFTCTKQVKPYVKAFCEVMEAIGFASTHLVKESRATIMYLTLPGAARNGLHMSIPYFKNGQGADSDSDVEEDTRSNSKFLADLKAEFHDRARLVNQKRYYKSVPAGDVSAGSIPARSVPAGGVLVGSLGSTDSAASSVPAASVFVHAVVPTDSVANSPLPPVHSLGSCAHTTRFPSPSDLGNHKHTAGIFSSSSYDDEFFADVTNLDSNVVVDHVATKRNQNRTNHADHLHCLFACFLSQLEPSSVSTALVDPDWVAAMQEEMQSDAVGNYKIRLSIVPAGKYVVPAGRNGNNKKSLGRYSKGRVIILPPVSFEEHVAVQREIKEKNLLLQSLPEDHMADFHHLDDAREIWLAVKARFGGNEESKKMRKTMLKQTFSEFSVSEEEGLHKGYDRFQKILSQLNQMQAKPDNDDVNIKFLRALPPSWSQVALTLKTRGGFKYLSFDDLYNKLRSLEIDVKGRSNYGPRSTNVAPTHSAFIGAASTNTKMVYSEQPSHSSSITYTFVPSGSIIEDLGHFARECNVKKVDEKARYSAFKISKVKTEEPKAMVSVDSMLNWNEHEAENKTEEAKQVYGLMAKFESDFVVHAGNAAGSVNHAAAEFAMMGISRKAKLKKNEWEVKFVESLARTKFGLGFKEYIGSDDVCDLSTPSVFDPESENREVKSLYESDKSSASETYDFTSCVSSPKTNDSFFTVDVKILPKSDVKDPSLTNGFPSYSFKENVKPTRNLCNKSGIADRIHCKNNFVRSKKCFVCGSKSHLIKDCHVHDTVDNFPSVVLKAASVPTGSRNSSASTSAGRSIPAASRNKSTSIHAGRSISAASRNRSASIHADRSIPAASRNRPASIHARRHIPAGRIHKPAPFPAGRFVPTGWTNHAARTFFRPTNLYFDYASWPGIYDHISMKEGRWGSTVKSSAGMLKSVMNWVSHVVVFYVYVYPYMNKDIGIVDSGFSRSMTGNKEKLDDFVQVKGGTVTFGGGDGLPLKLFTNEHNCVACNKEKQHKASYKAIFAMRTIFEPLQLLHMDLFGPTSIRSIDHKYYSLVVTDDFSRFSWAFFLGTKDETFYILKDFIALIENQLNKKVKAIRCDNGTEFQNAKLIALYKEKGIKRDYSNARTPQQNRVAERKNRTLIEAARSIKKVKETLNLRYLEDKPNVQGLGQEWYFDLDYLTDSLGYTRFKTNPPAGTHDTNIIAGTQDDDSKSECDEQVILVPFFPSNSFSGPKVHDVSAPMENNLNYAEELARIQRQEHEAHSAAAMYGFEFSNDTASMLHQAEIKTRRNLVLAARDPAGSIVSTGGVPAGSVPTSGVPAGSVPAGSIPASSVPAGSIVSTGGVPAGSVPAGSIPASSVPAGSVPASHFPTSSIPAGGVLAGSIDSAKFGDPTTSEFVPAVFTTDPAASSPLPPASNVAVDPIATKRVNTIHPKSQIIGELQSPVHTRSTMQKFKFGESAFISYVHHQNRTNHADHLHCLFTCFLSQLEPRSVAKALKDPDWVAAMQEEMQQFYNQQVWKLVPLPGGKIAIGTK</sequence>
<keyword evidence="1" id="KW-0479">Metal-binding</keyword>
<proteinExistence type="predicted"/>
<dbReference type="PROSITE" id="PS50158">
    <property type="entry name" value="ZF_CCHC"/>
    <property type="match status" value="1"/>
</dbReference>
<name>A0A6L2MXB3_TANCI</name>
<dbReference type="InterPro" id="IPR001878">
    <property type="entry name" value="Znf_CCHC"/>
</dbReference>
<dbReference type="Pfam" id="PF00665">
    <property type="entry name" value="rve"/>
    <property type="match status" value="1"/>
</dbReference>
<feature type="domain" description="CCHC-type" evidence="3">
    <location>
        <begin position="961"/>
        <end position="975"/>
    </location>
</feature>
<evidence type="ECO:0000313" key="5">
    <source>
        <dbReference type="EMBL" id="GEU77422.1"/>
    </source>
</evidence>
<dbReference type="InterPro" id="IPR039537">
    <property type="entry name" value="Retrotran_Ty1/copia-like"/>
</dbReference>
<dbReference type="SUPFAM" id="SSF53098">
    <property type="entry name" value="Ribonuclease H-like"/>
    <property type="match status" value="1"/>
</dbReference>
<evidence type="ECO:0000259" key="3">
    <source>
        <dbReference type="PROSITE" id="PS50158"/>
    </source>
</evidence>
<dbReference type="PROSITE" id="PS50994">
    <property type="entry name" value="INTEGRASE"/>
    <property type="match status" value="1"/>
</dbReference>
<feature type="compositionally biased region" description="Polar residues" evidence="2">
    <location>
        <begin position="995"/>
        <end position="1008"/>
    </location>
</feature>
<feature type="compositionally biased region" description="Low complexity" evidence="2">
    <location>
        <begin position="1024"/>
        <end position="1039"/>
    </location>
</feature>
<keyword evidence="1" id="KW-0863">Zinc-finger</keyword>
<dbReference type="Pfam" id="PF14223">
    <property type="entry name" value="Retrotran_gag_2"/>
    <property type="match status" value="1"/>
</dbReference>
<organism evidence="5">
    <name type="scientific">Tanacetum cinerariifolium</name>
    <name type="common">Dalmatian daisy</name>
    <name type="synonym">Chrysanthemum cinerariifolium</name>
    <dbReference type="NCBI Taxonomy" id="118510"/>
    <lineage>
        <taxon>Eukaryota</taxon>
        <taxon>Viridiplantae</taxon>
        <taxon>Streptophyta</taxon>
        <taxon>Embryophyta</taxon>
        <taxon>Tracheophyta</taxon>
        <taxon>Spermatophyta</taxon>
        <taxon>Magnoliopsida</taxon>
        <taxon>eudicotyledons</taxon>
        <taxon>Gunneridae</taxon>
        <taxon>Pentapetalae</taxon>
        <taxon>asterids</taxon>
        <taxon>campanulids</taxon>
        <taxon>Asterales</taxon>
        <taxon>Asteraceae</taxon>
        <taxon>Asteroideae</taxon>
        <taxon>Anthemideae</taxon>
        <taxon>Anthemidinae</taxon>
        <taxon>Tanacetum</taxon>
    </lineage>
</organism>
<evidence type="ECO:0000259" key="4">
    <source>
        <dbReference type="PROSITE" id="PS50994"/>
    </source>
</evidence>
<dbReference type="Gene3D" id="3.30.420.10">
    <property type="entry name" value="Ribonuclease H-like superfamily/Ribonuclease H"/>
    <property type="match status" value="1"/>
</dbReference>
<dbReference type="GO" id="GO:0003676">
    <property type="term" value="F:nucleic acid binding"/>
    <property type="evidence" value="ECO:0007669"/>
    <property type="project" value="InterPro"/>
</dbReference>
<gene>
    <name evidence="5" type="ORF">Tci_049400</name>
</gene>
<dbReference type="InterPro" id="IPR036397">
    <property type="entry name" value="RNaseH_sf"/>
</dbReference>
<dbReference type="GO" id="GO:0008270">
    <property type="term" value="F:zinc ion binding"/>
    <property type="evidence" value="ECO:0007669"/>
    <property type="project" value="UniProtKB-KW"/>
</dbReference>
<reference evidence="5" key="1">
    <citation type="journal article" date="2019" name="Sci. Rep.">
        <title>Draft genome of Tanacetum cinerariifolium, the natural source of mosquito coil.</title>
        <authorList>
            <person name="Yamashiro T."/>
            <person name="Shiraishi A."/>
            <person name="Satake H."/>
            <person name="Nakayama K."/>
        </authorList>
    </citation>
    <scope>NUCLEOTIDE SEQUENCE</scope>
</reference>
<protein>
    <submittedName>
        <fullName evidence="5">Ribonuclease H-like domain-containing protein</fullName>
    </submittedName>
</protein>